<dbReference type="NCBIfam" id="TIGR03798">
    <property type="entry name" value="leader_Nif11"/>
    <property type="match status" value="1"/>
</dbReference>
<organism evidence="2 3">
    <name type="scientific">Acetobacterium paludosum</name>
    <dbReference type="NCBI Taxonomy" id="52693"/>
    <lineage>
        <taxon>Bacteria</taxon>
        <taxon>Bacillati</taxon>
        <taxon>Bacillota</taxon>
        <taxon>Clostridia</taxon>
        <taxon>Eubacteriales</taxon>
        <taxon>Eubacteriaceae</taxon>
        <taxon>Acetobacterium</taxon>
    </lineage>
</organism>
<feature type="domain" description="Nif11" evidence="1">
    <location>
        <begin position="1"/>
        <end position="48"/>
    </location>
</feature>
<keyword evidence="3" id="KW-1185">Reference proteome</keyword>
<evidence type="ECO:0000313" key="2">
    <source>
        <dbReference type="EMBL" id="MBC3888825.1"/>
    </source>
</evidence>
<dbReference type="RefSeq" id="WP_148566115.1">
    <property type="nucleotide sequence ID" value="NZ_RXYA01000003.1"/>
</dbReference>
<accession>A0A923I4D2</accession>
<protein>
    <submittedName>
        <fullName evidence="2">Nif11-like leader peptide family natural product</fullName>
    </submittedName>
</protein>
<dbReference type="Proteomes" id="UP000616595">
    <property type="component" value="Unassembled WGS sequence"/>
</dbReference>
<proteinExistence type="predicted"/>
<evidence type="ECO:0000259" key="1">
    <source>
        <dbReference type="Pfam" id="PF07862"/>
    </source>
</evidence>
<reference evidence="2" key="2">
    <citation type="submission" date="2020-10" db="EMBL/GenBank/DDBJ databases">
        <title>Comparative genomics of the Acetobacterium genus.</title>
        <authorList>
            <person name="Marshall C."/>
            <person name="May H."/>
            <person name="Norman S."/>
        </authorList>
    </citation>
    <scope>NUCLEOTIDE SEQUENCE</scope>
    <source>
        <strain evidence="2">DER-2019</strain>
    </source>
</reference>
<sequence>MSIDGARALAAKVLTDEALAKQINDAKTEAEFDAIVAKLGYTVKADEFKAAFKEAKEKQPISDDQLDQAAGGLSIVGVDYAFTATQTTRMS</sequence>
<name>A0A923I4D2_9FIRM</name>
<dbReference type="OrthoDB" id="1778591at2"/>
<dbReference type="EMBL" id="WJBD01000012">
    <property type="protein sequence ID" value="MBC3888825.1"/>
    <property type="molecule type" value="Genomic_DNA"/>
</dbReference>
<reference evidence="2" key="1">
    <citation type="submission" date="2019-10" db="EMBL/GenBank/DDBJ databases">
        <authorList>
            <person name="Ross D.E."/>
            <person name="Gulliver D."/>
        </authorList>
    </citation>
    <scope>NUCLEOTIDE SEQUENCE</scope>
    <source>
        <strain evidence="2">DER-2019</strain>
    </source>
</reference>
<dbReference type="AlphaFoldDB" id="A0A923I4D2"/>
<dbReference type="InterPro" id="IPR022516">
    <property type="entry name" value="CHP03798_Ocin"/>
</dbReference>
<gene>
    <name evidence="2" type="ORF">GH810_10925</name>
</gene>
<evidence type="ECO:0000313" key="3">
    <source>
        <dbReference type="Proteomes" id="UP000616595"/>
    </source>
</evidence>
<dbReference type="InterPro" id="IPR012903">
    <property type="entry name" value="Nif11"/>
</dbReference>
<dbReference type="Pfam" id="PF07862">
    <property type="entry name" value="Nif11"/>
    <property type="match status" value="1"/>
</dbReference>
<comment type="caution">
    <text evidence="2">The sequence shown here is derived from an EMBL/GenBank/DDBJ whole genome shotgun (WGS) entry which is preliminary data.</text>
</comment>